<dbReference type="Gene3D" id="3.40.30.10">
    <property type="entry name" value="Glutaredoxin"/>
    <property type="match status" value="1"/>
</dbReference>
<evidence type="ECO:0000313" key="3">
    <source>
        <dbReference type="Proteomes" id="UP001250932"/>
    </source>
</evidence>
<dbReference type="RefSeq" id="WP_313833793.1">
    <property type="nucleotide sequence ID" value="NZ_JAQOUE010000001.1"/>
</dbReference>
<protein>
    <submittedName>
        <fullName evidence="2">Glutathione S-transferase N-terminal domain-containing protein</fullName>
    </submittedName>
</protein>
<dbReference type="Proteomes" id="UP001250932">
    <property type="component" value="Unassembled WGS sequence"/>
</dbReference>
<dbReference type="InterPro" id="IPR036249">
    <property type="entry name" value="Thioredoxin-like_sf"/>
</dbReference>
<dbReference type="EMBL" id="JAQOUE010000001">
    <property type="protein sequence ID" value="MDT7043258.1"/>
    <property type="molecule type" value="Genomic_DNA"/>
</dbReference>
<gene>
    <name evidence="2" type="ORF">PPG34_12930</name>
</gene>
<dbReference type="Pfam" id="PF13417">
    <property type="entry name" value="GST_N_3"/>
    <property type="match status" value="1"/>
</dbReference>
<comment type="caution">
    <text evidence="2">The sequence shown here is derived from an EMBL/GenBank/DDBJ whole genome shotgun (WGS) entry which is preliminary data.</text>
</comment>
<name>A0ABU3KAD6_9BACT</name>
<evidence type="ECO:0000313" key="2">
    <source>
        <dbReference type="EMBL" id="MDT7043258.1"/>
    </source>
</evidence>
<accession>A0ABU3KAD6</accession>
<sequence>MTLYHTEWCPECAVIRDKLSEFALEYESVIVPDMKPFRKQVFEVSGQYYVPVLVDGDTILTETDDILQHLDTYAPNT</sequence>
<dbReference type="CDD" id="cd00570">
    <property type="entry name" value="GST_N_family"/>
    <property type="match status" value="1"/>
</dbReference>
<dbReference type="PROSITE" id="PS50404">
    <property type="entry name" value="GST_NTER"/>
    <property type="match status" value="1"/>
</dbReference>
<organism evidence="2 3">
    <name type="scientific">Candidatus Nitronereus thalassa</name>
    <dbReference type="NCBI Taxonomy" id="3020898"/>
    <lineage>
        <taxon>Bacteria</taxon>
        <taxon>Pseudomonadati</taxon>
        <taxon>Nitrospirota</taxon>
        <taxon>Nitrospiria</taxon>
        <taxon>Nitrospirales</taxon>
        <taxon>Nitrospiraceae</taxon>
        <taxon>Candidatus Nitronereus</taxon>
    </lineage>
</organism>
<keyword evidence="3" id="KW-1185">Reference proteome</keyword>
<reference evidence="2 3" key="1">
    <citation type="journal article" date="2023" name="ISME J.">
        <title>Cultivation and genomic characterization of novel and ubiquitous marine nitrite-oxidizing bacteria from the Nitrospirales.</title>
        <authorList>
            <person name="Mueller A.J."/>
            <person name="Daebeler A."/>
            <person name="Herbold C.W."/>
            <person name="Kirkegaard R.H."/>
            <person name="Daims H."/>
        </authorList>
    </citation>
    <scope>NUCLEOTIDE SEQUENCE [LARGE SCALE GENOMIC DNA]</scope>
    <source>
        <strain evidence="2 3">EB</strain>
    </source>
</reference>
<dbReference type="InterPro" id="IPR004045">
    <property type="entry name" value="Glutathione_S-Trfase_N"/>
</dbReference>
<evidence type="ECO:0000259" key="1">
    <source>
        <dbReference type="PROSITE" id="PS50404"/>
    </source>
</evidence>
<feature type="domain" description="GST N-terminal" evidence="1">
    <location>
        <begin position="1"/>
        <end position="77"/>
    </location>
</feature>
<proteinExistence type="predicted"/>
<dbReference type="SUPFAM" id="SSF52833">
    <property type="entry name" value="Thioredoxin-like"/>
    <property type="match status" value="1"/>
</dbReference>
<dbReference type="PROSITE" id="PS51354">
    <property type="entry name" value="GLUTAREDOXIN_2"/>
    <property type="match status" value="1"/>
</dbReference>